<evidence type="ECO:0000256" key="8">
    <source>
        <dbReference type="SAM" id="Phobius"/>
    </source>
</evidence>
<evidence type="ECO:0000256" key="3">
    <source>
        <dbReference type="ARBA" id="ARBA00022475"/>
    </source>
</evidence>
<dbReference type="PANTHER" id="PTHR30012">
    <property type="entry name" value="GENERAL SECRETION PATHWAY PROTEIN"/>
    <property type="match status" value="1"/>
</dbReference>
<evidence type="ECO:0000256" key="2">
    <source>
        <dbReference type="ARBA" id="ARBA00005745"/>
    </source>
</evidence>
<evidence type="ECO:0000313" key="10">
    <source>
        <dbReference type="EMBL" id="HHO74256.1"/>
    </source>
</evidence>
<keyword evidence="3" id="KW-1003">Cell membrane</keyword>
<dbReference type="PANTHER" id="PTHR30012:SF0">
    <property type="entry name" value="TYPE II SECRETION SYSTEM PROTEIN F-RELATED"/>
    <property type="match status" value="1"/>
</dbReference>
<organism evidence="10">
    <name type="scientific">Thermocrinis ruber</name>
    <dbReference type="NCBI Taxonomy" id="75906"/>
    <lineage>
        <taxon>Bacteria</taxon>
        <taxon>Pseudomonadati</taxon>
        <taxon>Aquificota</taxon>
        <taxon>Aquificia</taxon>
        <taxon>Aquificales</taxon>
        <taxon>Aquificaceae</taxon>
        <taxon>Thermocrinis</taxon>
    </lineage>
</organism>
<dbReference type="Pfam" id="PF00482">
    <property type="entry name" value="T2SSF"/>
    <property type="match status" value="2"/>
</dbReference>
<protein>
    <submittedName>
        <fullName evidence="10">Type II secretion system F family protein</fullName>
    </submittedName>
</protein>
<proteinExistence type="inferred from homology"/>
<name>A0A7C5X443_9AQUI</name>
<evidence type="ECO:0000256" key="4">
    <source>
        <dbReference type="ARBA" id="ARBA00022519"/>
    </source>
</evidence>
<dbReference type="Gene3D" id="1.20.81.30">
    <property type="entry name" value="Type II secretion system (T2SS), domain F"/>
    <property type="match status" value="2"/>
</dbReference>
<evidence type="ECO:0000256" key="7">
    <source>
        <dbReference type="ARBA" id="ARBA00023136"/>
    </source>
</evidence>
<feature type="transmembrane region" description="Helical" evidence="8">
    <location>
        <begin position="226"/>
        <end position="245"/>
    </location>
</feature>
<feature type="domain" description="Type II secretion system protein GspF" evidence="9">
    <location>
        <begin position="73"/>
        <end position="196"/>
    </location>
</feature>
<comment type="caution">
    <text evidence="10">The sequence shown here is derived from an EMBL/GenBank/DDBJ whole genome shotgun (WGS) entry which is preliminary data.</text>
</comment>
<keyword evidence="5 8" id="KW-0812">Transmembrane</keyword>
<accession>A0A7C5X443</accession>
<dbReference type="PRINTS" id="PR00812">
    <property type="entry name" value="BCTERIALGSPF"/>
</dbReference>
<dbReference type="FunFam" id="1.20.81.30:FF:000001">
    <property type="entry name" value="Type II secretion system protein F"/>
    <property type="match status" value="2"/>
</dbReference>
<dbReference type="InterPro" id="IPR003004">
    <property type="entry name" value="GspF/PilC"/>
</dbReference>
<dbReference type="AlphaFoldDB" id="A0A7C5X443"/>
<gene>
    <name evidence="10" type="ORF">ENN04_06435</name>
</gene>
<reference evidence="10" key="1">
    <citation type="journal article" date="2020" name="mSystems">
        <title>Genome- and Community-Level Interaction Insights into Carbon Utilization and Element Cycling Functions of Hydrothermarchaeota in Hydrothermal Sediment.</title>
        <authorList>
            <person name="Zhou Z."/>
            <person name="Liu Y."/>
            <person name="Xu W."/>
            <person name="Pan J."/>
            <person name="Luo Z.H."/>
            <person name="Li M."/>
        </authorList>
    </citation>
    <scope>NUCLEOTIDE SEQUENCE [LARGE SCALE GENOMIC DNA]</scope>
    <source>
        <strain evidence="10">SpSt-114</strain>
    </source>
</reference>
<evidence type="ECO:0000256" key="6">
    <source>
        <dbReference type="ARBA" id="ARBA00022989"/>
    </source>
</evidence>
<keyword evidence="6 8" id="KW-1133">Transmembrane helix</keyword>
<feature type="transmembrane region" description="Helical" evidence="8">
    <location>
        <begin position="174"/>
        <end position="195"/>
    </location>
</feature>
<evidence type="ECO:0000259" key="9">
    <source>
        <dbReference type="Pfam" id="PF00482"/>
    </source>
</evidence>
<comment type="similarity">
    <text evidence="2">Belongs to the GSP F family.</text>
</comment>
<dbReference type="EMBL" id="DSAC01000075">
    <property type="protein sequence ID" value="HHO74256.1"/>
    <property type="molecule type" value="Genomic_DNA"/>
</dbReference>
<evidence type="ECO:0000256" key="1">
    <source>
        <dbReference type="ARBA" id="ARBA00004429"/>
    </source>
</evidence>
<dbReference type="InterPro" id="IPR042094">
    <property type="entry name" value="T2SS_GspF_sf"/>
</dbReference>
<sequence>MPKFRYKAIDETGKVIEREVVYPSEEVLVGELARSGLSLVRVEKIDEEEKEKKSIKITLPFGGGVSDQDISIFCRQLGTMINAGLSVVDALDIIAEQLPNRRLSEAAKDVSAKVREGMSVSAAMQRHPKVFPEFVVNLVKVGEETGGLDASLLKAAEYYEKIAMIKSKIKSASFYPTFVVVVATLIVSGILYFLVPTFAQIYEGLGGELPLPTQMLIAASNALRNSLPAIIAFIVIFSWIFRYLYTNNYTFRKAIHRLSLRVPKMNDLVVKSTMAKFARTMATLFSSGVALERAFEIAGQTAGNIVIKEAVEQARKAVMEGEPMYRALDKTGFFPKMVIAMIRVGEDTGRLDDMLETIARFYEDEFDKTVDGLIKLIEPMLIVFIGGAVGLILIALYMPIFKLGELIKG</sequence>
<comment type="subcellular location">
    <subcellularLocation>
        <location evidence="1">Cell inner membrane</location>
        <topology evidence="1">Multi-pass membrane protein</topology>
    </subcellularLocation>
</comment>
<dbReference type="InterPro" id="IPR018076">
    <property type="entry name" value="T2SS_GspF_dom"/>
</dbReference>
<keyword evidence="7 8" id="KW-0472">Membrane</keyword>
<keyword evidence="4" id="KW-0997">Cell inner membrane</keyword>
<evidence type="ECO:0000256" key="5">
    <source>
        <dbReference type="ARBA" id="ARBA00022692"/>
    </source>
</evidence>
<feature type="transmembrane region" description="Helical" evidence="8">
    <location>
        <begin position="381"/>
        <end position="400"/>
    </location>
</feature>
<feature type="domain" description="Type II secretion system protein GspF" evidence="9">
    <location>
        <begin position="277"/>
        <end position="399"/>
    </location>
</feature>
<dbReference type="GO" id="GO:0005886">
    <property type="term" value="C:plasma membrane"/>
    <property type="evidence" value="ECO:0007669"/>
    <property type="project" value="UniProtKB-SubCell"/>
</dbReference>